<dbReference type="SUPFAM" id="SSF56925">
    <property type="entry name" value="OMPA-like"/>
    <property type="match status" value="1"/>
</dbReference>
<dbReference type="InterPro" id="IPR011250">
    <property type="entry name" value="OMP/PagP_B-barrel"/>
</dbReference>
<protein>
    <submittedName>
        <fullName evidence="1">Invasin</fullName>
    </submittedName>
</protein>
<dbReference type="eggNOG" id="COG3637">
    <property type="taxonomic scope" value="Bacteria"/>
</dbReference>
<dbReference type="PATRIC" id="fig|1045858.4.peg.2389"/>
<evidence type="ECO:0000313" key="2">
    <source>
        <dbReference type="Proteomes" id="UP000008522"/>
    </source>
</evidence>
<reference evidence="1 2" key="1">
    <citation type="journal article" date="2011" name="BMC Genomics">
        <title>Complete genome sequence of Brachyspira intermedia reveals unique genomic features in Brachyspira species and phage-mediated horizontal gene transfer.</title>
        <authorList>
            <person name="Hafstrom T."/>
            <person name="Jansson D.S."/>
            <person name="Segerman B."/>
        </authorList>
    </citation>
    <scope>NUCLEOTIDE SEQUENCE [LARGE SCALE GENOMIC DNA]</scope>
    <source>
        <strain evidence="2">ATCC 51140 / PWS/A</strain>
    </source>
</reference>
<dbReference type="EMBL" id="CP002874">
    <property type="protein sequence ID" value="AEM22992.1"/>
    <property type="molecule type" value="Genomic_DNA"/>
</dbReference>
<dbReference type="Gene3D" id="2.40.160.20">
    <property type="match status" value="1"/>
</dbReference>
<dbReference type="HOGENOM" id="CLU_108822_0_0_12"/>
<dbReference type="KEGG" id="bip:Bint_2386"/>
<name>G0EMV1_BRAIP</name>
<dbReference type="GeneID" id="44970885"/>
<dbReference type="Proteomes" id="UP000008522">
    <property type="component" value="Chromosome"/>
</dbReference>
<evidence type="ECO:0000313" key="1">
    <source>
        <dbReference type="EMBL" id="AEM22992.1"/>
    </source>
</evidence>
<organism evidence="1 2">
    <name type="scientific">Brachyspira intermedia (strain ATCC 51140 / PWS/A)</name>
    <name type="common">Serpulina intermedia</name>
    <dbReference type="NCBI Taxonomy" id="1045858"/>
    <lineage>
        <taxon>Bacteria</taxon>
        <taxon>Pseudomonadati</taxon>
        <taxon>Spirochaetota</taxon>
        <taxon>Spirochaetia</taxon>
        <taxon>Brachyspirales</taxon>
        <taxon>Brachyspiraceae</taxon>
        <taxon>Brachyspira</taxon>
    </lineage>
</organism>
<sequence length="212" mass="24043">MKKNYIIIFMFIFLFHSTQKLFSIIPEGLYITPKFAFAHNGNDAYIKDNGEKGYFNYLGGGFALGYSIPTINKSSPVRFEFEYLGRKLVSMSDDLQMHTLLGSVYFDLNFLLTKEKLTDEVYKQTMLTQYAPFTIYLGISIGSRINTGIPEELNGVKLQNSSSTLVFGFSGGMAFNVLPYMSIDIGYRYLLDTKAQGYHEVLAGLRFKVPKI</sequence>
<keyword evidence="2" id="KW-1185">Reference proteome</keyword>
<accession>G0EMV1</accession>
<proteinExistence type="predicted"/>
<dbReference type="RefSeq" id="WP_014488800.1">
    <property type="nucleotide sequence ID" value="NC_017243.1"/>
</dbReference>
<dbReference type="OrthoDB" id="308720at2"/>
<dbReference type="AlphaFoldDB" id="G0EMV1"/>
<gene>
    <name evidence="1" type="ordered locus">Bint_2386</name>
</gene>